<evidence type="ECO:0000313" key="12">
    <source>
        <dbReference type="EMBL" id="BDU50350.1"/>
    </source>
</evidence>
<dbReference type="AlphaFoldDB" id="A0AAU9DAI0"/>
<evidence type="ECO:0000313" key="13">
    <source>
        <dbReference type="Proteomes" id="UP001321582"/>
    </source>
</evidence>
<evidence type="ECO:0000256" key="3">
    <source>
        <dbReference type="ARBA" id="ARBA00022723"/>
    </source>
</evidence>
<comment type="catalytic activity">
    <reaction evidence="8 10">
        <text>dITP + H2O = dIMP + diphosphate + H(+)</text>
        <dbReference type="Rhea" id="RHEA:28342"/>
        <dbReference type="ChEBI" id="CHEBI:15377"/>
        <dbReference type="ChEBI" id="CHEBI:15378"/>
        <dbReference type="ChEBI" id="CHEBI:33019"/>
        <dbReference type="ChEBI" id="CHEBI:61194"/>
        <dbReference type="ChEBI" id="CHEBI:61382"/>
        <dbReference type="EC" id="3.6.1.66"/>
    </reaction>
</comment>
<evidence type="ECO:0000256" key="9">
    <source>
        <dbReference type="ARBA" id="ARBA00052017"/>
    </source>
</evidence>
<dbReference type="PANTHER" id="PTHR11067">
    <property type="entry name" value="INOSINE TRIPHOSPHATE PYROPHOSPHATASE/HAM1 PROTEIN"/>
    <property type="match status" value="1"/>
</dbReference>
<proteinExistence type="inferred from homology"/>
<evidence type="ECO:0000256" key="6">
    <source>
        <dbReference type="ARBA" id="ARBA00022842"/>
    </source>
</evidence>
<feature type="binding site" evidence="10">
    <location>
        <begin position="9"/>
        <end position="14"/>
    </location>
    <ligand>
        <name>substrate</name>
    </ligand>
</feature>
<feature type="binding site" evidence="10">
    <location>
        <position position="72"/>
    </location>
    <ligand>
        <name>Mg(2+)</name>
        <dbReference type="ChEBI" id="CHEBI:18420"/>
    </ligand>
</feature>
<dbReference type="KEGG" id="haby:HLVA_09190"/>
<keyword evidence="6 10" id="KW-0460">Magnesium</keyword>
<dbReference type="PANTHER" id="PTHR11067:SF9">
    <property type="entry name" value="INOSINE TRIPHOSPHATE PYROPHOSPHATASE"/>
    <property type="match status" value="1"/>
</dbReference>
<dbReference type="EMBL" id="AP027059">
    <property type="protein sequence ID" value="BDU50350.1"/>
    <property type="molecule type" value="Genomic_DNA"/>
</dbReference>
<protein>
    <recommendedName>
        <fullName evidence="10">dITP/XTP pyrophosphatase</fullName>
        <ecNumber evidence="10">3.6.1.66</ecNumber>
    </recommendedName>
    <alternativeName>
        <fullName evidence="10">Non-canonical purine NTP pyrophosphatase</fullName>
    </alternativeName>
    <alternativeName>
        <fullName evidence="10">Non-standard purine NTP pyrophosphatase</fullName>
    </alternativeName>
    <alternativeName>
        <fullName evidence="10">Nucleoside-triphosphate diphosphatase</fullName>
    </alternativeName>
    <alternativeName>
        <fullName evidence="10">Nucleoside-triphosphate pyrophosphatase</fullName>
        <shortName evidence="10">NTPase</shortName>
    </alternativeName>
</protein>
<evidence type="ECO:0000256" key="4">
    <source>
        <dbReference type="ARBA" id="ARBA00022741"/>
    </source>
</evidence>
<dbReference type="NCBIfam" id="NF011397">
    <property type="entry name" value="PRK14822.1"/>
    <property type="match status" value="1"/>
</dbReference>
<dbReference type="HAMAP" id="MF_01405">
    <property type="entry name" value="Non_canon_purine_NTPase"/>
    <property type="match status" value="1"/>
</dbReference>
<dbReference type="InterPro" id="IPR029001">
    <property type="entry name" value="ITPase-like_fam"/>
</dbReference>
<keyword evidence="5 10" id="KW-0378">Hydrolase</keyword>
<organism evidence="12 13">
    <name type="scientific">Haliovirga abyssi</name>
    <dbReference type="NCBI Taxonomy" id="2996794"/>
    <lineage>
        <taxon>Bacteria</taxon>
        <taxon>Fusobacteriati</taxon>
        <taxon>Fusobacteriota</taxon>
        <taxon>Fusobacteriia</taxon>
        <taxon>Fusobacteriales</taxon>
        <taxon>Haliovirgaceae</taxon>
        <taxon>Haliovirga</taxon>
    </lineage>
</organism>
<sequence>MKYKIFLATKNRGKIDEFKDIFKKYNNIELLSMLDGYEFHDVIEDKETFEENSQKKALEIAKVVKMFVISDDSGLEVKALDGRPGVYSARYSGENATDETNNKKLLKEMKDKTEREGKYISAITIASPSGKYRTYVGEIKGKILDKEVGNKGFGYDPLFYVEEYKKTFGELDEKLKNNISHRANAMKKLDKEILEFLKAGE</sequence>
<name>A0AAU9DAI0_9FUSO</name>
<keyword evidence="3 10" id="KW-0479">Metal-binding</keyword>
<gene>
    <name evidence="12" type="ORF">HLVA_09190</name>
</gene>
<dbReference type="InterPro" id="IPR020922">
    <property type="entry name" value="dITP/XTP_pyrophosphatase"/>
</dbReference>
<dbReference type="SUPFAM" id="SSF52972">
    <property type="entry name" value="ITPase-like"/>
    <property type="match status" value="1"/>
</dbReference>
<evidence type="ECO:0000256" key="8">
    <source>
        <dbReference type="ARBA" id="ARBA00051875"/>
    </source>
</evidence>
<dbReference type="GO" id="GO:0036220">
    <property type="term" value="F:ITP diphosphatase activity"/>
    <property type="evidence" value="ECO:0007669"/>
    <property type="project" value="UniProtKB-UniRule"/>
</dbReference>
<dbReference type="NCBIfam" id="TIGR00042">
    <property type="entry name" value="RdgB/HAM1 family non-canonical purine NTP pyrophosphatase"/>
    <property type="match status" value="1"/>
</dbReference>
<dbReference type="GO" id="GO:0009146">
    <property type="term" value="P:purine nucleoside triphosphate catabolic process"/>
    <property type="evidence" value="ECO:0007669"/>
    <property type="project" value="UniProtKB-UniRule"/>
</dbReference>
<evidence type="ECO:0000256" key="1">
    <source>
        <dbReference type="ARBA" id="ARBA00008023"/>
    </source>
</evidence>
<dbReference type="GO" id="GO:0009117">
    <property type="term" value="P:nucleotide metabolic process"/>
    <property type="evidence" value="ECO:0007669"/>
    <property type="project" value="UniProtKB-KW"/>
</dbReference>
<evidence type="ECO:0000256" key="10">
    <source>
        <dbReference type="HAMAP-Rule" id="MF_01405"/>
    </source>
</evidence>
<dbReference type="GO" id="GO:0017111">
    <property type="term" value="F:ribonucleoside triphosphate phosphatase activity"/>
    <property type="evidence" value="ECO:0007669"/>
    <property type="project" value="InterPro"/>
</dbReference>
<keyword evidence="13" id="KW-1185">Reference proteome</keyword>
<comment type="caution">
    <text evidence="10">Lacks conserved residue(s) required for the propagation of feature annotation.</text>
</comment>
<dbReference type="RefSeq" id="WP_307905282.1">
    <property type="nucleotide sequence ID" value="NZ_AP027059.1"/>
</dbReference>
<dbReference type="Pfam" id="PF01725">
    <property type="entry name" value="Ham1p_like"/>
    <property type="match status" value="1"/>
</dbReference>
<dbReference type="EC" id="3.6.1.66" evidence="10"/>
<dbReference type="GO" id="GO:0046872">
    <property type="term" value="F:metal ion binding"/>
    <property type="evidence" value="ECO:0007669"/>
    <property type="project" value="UniProtKB-KW"/>
</dbReference>
<comment type="subunit">
    <text evidence="2 10">Homodimer.</text>
</comment>
<feature type="binding site" evidence="10">
    <location>
        <position position="73"/>
    </location>
    <ligand>
        <name>substrate</name>
    </ligand>
</feature>
<dbReference type="GO" id="GO:0036222">
    <property type="term" value="F:XTP diphosphatase activity"/>
    <property type="evidence" value="ECO:0007669"/>
    <property type="project" value="UniProtKB-UniRule"/>
</dbReference>
<dbReference type="GO" id="GO:0035870">
    <property type="term" value="F:dITP diphosphatase activity"/>
    <property type="evidence" value="ECO:0007669"/>
    <property type="project" value="UniProtKB-UniRule"/>
</dbReference>
<dbReference type="GO" id="GO:0000166">
    <property type="term" value="F:nucleotide binding"/>
    <property type="evidence" value="ECO:0007669"/>
    <property type="project" value="UniProtKB-KW"/>
</dbReference>
<comment type="catalytic activity">
    <reaction evidence="10">
        <text>ITP + H2O = IMP + diphosphate + H(+)</text>
        <dbReference type="Rhea" id="RHEA:29399"/>
        <dbReference type="ChEBI" id="CHEBI:15377"/>
        <dbReference type="ChEBI" id="CHEBI:15378"/>
        <dbReference type="ChEBI" id="CHEBI:33019"/>
        <dbReference type="ChEBI" id="CHEBI:58053"/>
        <dbReference type="ChEBI" id="CHEBI:61402"/>
        <dbReference type="EC" id="3.6.1.66"/>
    </reaction>
</comment>
<evidence type="ECO:0000256" key="2">
    <source>
        <dbReference type="ARBA" id="ARBA00011738"/>
    </source>
</evidence>
<feature type="binding site" evidence="10">
    <location>
        <position position="176"/>
    </location>
    <ligand>
        <name>substrate</name>
    </ligand>
</feature>
<feature type="active site" description="Proton acceptor" evidence="10">
    <location>
        <position position="72"/>
    </location>
</feature>
<dbReference type="FunFam" id="3.90.950.10:FF:000001">
    <property type="entry name" value="dITP/XTP pyrophosphatase"/>
    <property type="match status" value="1"/>
</dbReference>
<comment type="similarity">
    <text evidence="1 10 11">Belongs to the HAM1 NTPase family.</text>
</comment>
<reference evidence="12 13" key="1">
    <citation type="submission" date="2022-11" db="EMBL/GenBank/DDBJ databases">
        <title>Haliovirga abyssi gen. nov., sp. nov., a mesophilic fermentative bacterium isolated from the Iheya North hydrothermal field and the proposal of Haliovirgaceae fam. nov.</title>
        <authorList>
            <person name="Miyazaki U."/>
            <person name="Tame A."/>
            <person name="Miyazaki J."/>
            <person name="Takai K."/>
            <person name="Sawayama S."/>
            <person name="Kitajima M."/>
            <person name="Okamoto A."/>
            <person name="Nakagawa S."/>
        </authorList>
    </citation>
    <scope>NUCLEOTIDE SEQUENCE [LARGE SCALE GENOMIC DNA]</scope>
    <source>
        <strain evidence="12 13">IC12</strain>
    </source>
</reference>
<feature type="binding site" evidence="10">
    <location>
        <begin position="153"/>
        <end position="156"/>
    </location>
    <ligand>
        <name>substrate</name>
    </ligand>
</feature>
<comment type="cofactor">
    <cofactor evidence="10">
        <name>Mg(2+)</name>
        <dbReference type="ChEBI" id="CHEBI:18420"/>
    </cofactor>
    <text evidence="10">Binds 1 Mg(2+) ion per subunit.</text>
</comment>
<evidence type="ECO:0000256" key="7">
    <source>
        <dbReference type="ARBA" id="ARBA00023080"/>
    </source>
</evidence>
<dbReference type="InterPro" id="IPR002637">
    <property type="entry name" value="RdgB/HAM1"/>
</dbReference>
<dbReference type="Proteomes" id="UP001321582">
    <property type="component" value="Chromosome"/>
</dbReference>
<dbReference type="GO" id="GO:0005829">
    <property type="term" value="C:cytosol"/>
    <property type="evidence" value="ECO:0007669"/>
    <property type="project" value="TreeGrafter"/>
</dbReference>
<evidence type="ECO:0000256" key="5">
    <source>
        <dbReference type="ARBA" id="ARBA00022801"/>
    </source>
</evidence>
<comment type="catalytic activity">
    <reaction evidence="9 10">
        <text>XTP + H2O = XMP + diphosphate + H(+)</text>
        <dbReference type="Rhea" id="RHEA:28610"/>
        <dbReference type="ChEBI" id="CHEBI:15377"/>
        <dbReference type="ChEBI" id="CHEBI:15378"/>
        <dbReference type="ChEBI" id="CHEBI:33019"/>
        <dbReference type="ChEBI" id="CHEBI:57464"/>
        <dbReference type="ChEBI" id="CHEBI:61314"/>
        <dbReference type="EC" id="3.6.1.66"/>
    </reaction>
</comment>
<evidence type="ECO:0000256" key="11">
    <source>
        <dbReference type="RuleBase" id="RU003781"/>
    </source>
</evidence>
<keyword evidence="7 10" id="KW-0546">Nucleotide metabolism</keyword>
<dbReference type="Gene3D" id="3.90.950.10">
    <property type="match status" value="1"/>
</dbReference>
<feature type="binding site" evidence="10">
    <location>
        <begin position="181"/>
        <end position="182"/>
    </location>
    <ligand>
        <name>substrate</name>
    </ligand>
</feature>
<keyword evidence="4 10" id="KW-0547">Nucleotide-binding</keyword>
<accession>A0AAU9DAI0</accession>
<dbReference type="CDD" id="cd00515">
    <property type="entry name" value="HAM1"/>
    <property type="match status" value="1"/>
</dbReference>
<comment type="function">
    <text evidence="10">Pyrophosphatase that catalyzes the hydrolysis of nucleoside triphosphates to their monophosphate derivatives, with a high preference for the non-canonical purine nucleotides XTP (xanthosine triphosphate), dITP (deoxyinosine triphosphate) and ITP. Seems to function as a house-cleaning enzyme that removes non-canonical purine nucleotides from the nucleotide pool, thus preventing their incorporation into DNA/RNA and avoiding chromosomal lesions.</text>
</comment>